<keyword evidence="2" id="KW-1185">Reference proteome</keyword>
<dbReference type="EMBL" id="JACHLP010000003">
    <property type="protein sequence ID" value="MBB4843221.1"/>
    <property type="molecule type" value="Genomic_DNA"/>
</dbReference>
<evidence type="ECO:0000313" key="2">
    <source>
        <dbReference type="Proteomes" id="UP000562027"/>
    </source>
</evidence>
<accession>A0A840L602</accession>
<name>A0A840L602_9BURK</name>
<comment type="caution">
    <text evidence="1">The sequence shown here is derived from an EMBL/GenBank/DDBJ whole genome shotgun (WGS) entry which is preliminary data.</text>
</comment>
<sequence length="397" mass="43833">MDLIPCPAIALRFGQALPYAIRDAEGKLLVAKGQVLHDSEPVREMIARGVWVRTVETKEYQKALAHKMDTLMHQGAALGEIIKAEAELRPERAGARAELGQQEAWADFLVNAASFLREPRVDDFRPRFQLLHQEALARLQRQPDAVLMLLIFESSLDFHQYSARHALLSLVLADLCGRQLGLAEEEQLALGQAALSMNIAITASQDRLANQSDPAADYQRKELLGHGDRSAELLFALGVRSELWLQTVRLHHEAGPGSLQERSPAERLARLLRRIDSLGAKLSPRRSRQALSAAAALRSVYLDELKQPDEAGAVLVKTLGLYPPGSLVRLANGELGMVFKRGHNVTEPWVASLLGKSGSPLSEPVPRDTRLASQAISSSLAPHEMKLRVNMERLLRL</sequence>
<evidence type="ECO:0000313" key="1">
    <source>
        <dbReference type="EMBL" id="MBB4843221.1"/>
    </source>
</evidence>
<gene>
    <name evidence="1" type="ORF">HNP55_001740</name>
</gene>
<reference evidence="1 2" key="1">
    <citation type="submission" date="2020-08" db="EMBL/GenBank/DDBJ databases">
        <title>Functional genomics of gut bacteria from endangered species of beetles.</title>
        <authorList>
            <person name="Carlos-Shanley C."/>
        </authorList>
    </citation>
    <scope>NUCLEOTIDE SEQUENCE [LARGE SCALE GENOMIC DNA]</scope>
    <source>
        <strain evidence="1 2">S00239</strain>
    </source>
</reference>
<dbReference type="AlphaFoldDB" id="A0A840L602"/>
<organism evidence="1 2">
    <name type="scientific">Roseateles oligotrophus</name>
    <dbReference type="NCBI Taxonomy" id="1769250"/>
    <lineage>
        <taxon>Bacteria</taxon>
        <taxon>Pseudomonadati</taxon>
        <taxon>Pseudomonadota</taxon>
        <taxon>Betaproteobacteria</taxon>
        <taxon>Burkholderiales</taxon>
        <taxon>Sphaerotilaceae</taxon>
        <taxon>Roseateles</taxon>
    </lineage>
</organism>
<dbReference type="Proteomes" id="UP000562027">
    <property type="component" value="Unassembled WGS sequence"/>
</dbReference>
<proteinExistence type="predicted"/>
<protein>
    <recommendedName>
        <fullName evidence="3">Phosphohydrolase</fullName>
    </recommendedName>
</protein>
<dbReference type="Gene3D" id="1.10.3210.10">
    <property type="entry name" value="Hypothetical protein af1432"/>
    <property type="match status" value="1"/>
</dbReference>
<evidence type="ECO:0008006" key="3">
    <source>
        <dbReference type="Google" id="ProtNLM"/>
    </source>
</evidence>
<dbReference type="RefSeq" id="WP_184298274.1">
    <property type="nucleotide sequence ID" value="NZ_JACHLP010000003.1"/>
</dbReference>